<feature type="transmembrane region" description="Helical" evidence="7">
    <location>
        <begin position="229"/>
        <end position="248"/>
    </location>
</feature>
<feature type="transmembrane region" description="Helical" evidence="7">
    <location>
        <begin position="458"/>
        <end position="478"/>
    </location>
</feature>
<dbReference type="EMBL" id="JYDP01000114">
    <property type="protein sequence ID" value="KRZ06710.1"/>
    <property type="molecule type" value="Genomic_DNA"/>
</dbReference>
<keyword evidence="3" id="KW-1003">Cell membrane</keyword>
<dbReference type="InterPro" id="IPR008276">
    <property type="entry name" value="C_nuclsd_transpt"/>
</dbReference>
<dbReference type="GO" id="GO:0005415">
    <property type="term" value="F:nucleoside:sodium symporter activity"/>
    <property type="evidence" value="ECO:0007669"/>
    <property type="project" value="TreeGrafter"/>
</dbReference>
<dbReference type="InterPro" id="IPR011642">
    <property type="entry name" value="Gate_dom"/>
</dbReference>
<protein>
    <submittedName>
        <fullName evidence="11">Sodium/nucleoside cotransporter 2</fullName>
    </submittedName>
</protein>
<evidence type="ECO:0000256" key="6">
    <source>
        <dbReference type="ARBA" id="ARBA00023136"/>
    </source>
</evidence>
<dbReference type="AlphaFoldDB" id="A0A0V1H8M1"/>
<gene>
    <name evidence="11" type="primary">Slc28a2</name>
    <name evidence="11" type="ORF">T11_2659</name>
</gene>
<evidence type="ECO:0000313" key="11">
    <source>
        <dbReference type="EMBL" id="KRZ06710.1"/>
    </source>
</evidence>
<feature type="domain" description="Concentrative nucleoside transporter C-terminal" evidence="9">
    <location>
        <begin position="395"/>
        <end position="624"/>
    </location>
</feature>
<comment type="subcellular location">
    <subcellularLocation>
        <location evidence="1">Cell membrane</location>
        <topology evidence="1">Multi-pass membrane protein</topology>
    </subcellularLocation>
</comment>
<keyword evidence="6 7" id="KW-0472">Membrane</keyword>
<dbReference type="OrthoDB" id="6075923at2759"/>
<sequence>LHLYNFCILYMNNGQRKMKKCYSLISINNEVKTNIELISITKKDEKNNDQQRISSSLSTEDSFDVEKMESNKNGPLKSIATRCKKYFPCLDEKRKHMFKIVFIIILLILYHIYLGFAIARSFQNALAIVVLTILAWLLVLYYKVVRPYCFPKFVAQNWCSTLALRCKQKNRKSLQIILYVIIALAILAIILVSVWDKWQRLNSLVGFITILALLYIFSEHTSKVNWTPVFWGFGIQFLIGIIAIKWKNGMQAFQWISDQVILFLDYSQEGATFVYGFLTRPPMICGMDPVLMFSALQAIIFFSAVVAILYHLRVMQFVLAKLAWLMQITLRTTSAESLHAVASIILGMCETAIMITPYLPVQTNSEMFAILCSGFSTSAASMFAAYSSFGICPQYLLIVSIMAAPASLACSKLFYPETEKSQSTNISEFANQKSPYKNILDAIGSGASEAIMVVLENGACLVVFISLLAFVNAVISWLGAMVGLEGLTLEVMINANYYSLHVMILSYIFFPIAFLMGVSDETNMQARIAETLIVSELMGTNVVLNEFIAFQKLGKFIQAGKLSARAQMMATFALCNFSNLGSIGIQLGTYASVCSEQRVTVSRLAFKAMIAGCAVAFTSACLAGILVETPQFCNAQSAGSFCFNLTSAVQ</sequence>
<evidence type="ECO:0000256" key="1">
    <source>
        <dbReference type="ARBA" id="ARBA00004651"/>
    </source>
</evidence>
<evidence type="ECO:0000256" key="3">
    <source>
        <dbReference type="ARBA" id="ARBA00022475"/>
    </source>
</evidence>
<dbReference type="GO" id="GO:0005886">
    <property type="term" value="C:plasma membrane"/>
    <property type="evidence" value="ECO:0007669"/>
    <property type="project" value="UniProtKB-SubCell"/>
</dbReference>
<dbReference type="STRING" id="268475.A0A0V1H8M1"/>
<feature type="transmembrane region" description="Helical" evidence="7">
    <location>
        <begin position="498"/>
        <end position="518"/>
    </location>
</feature>
<dbReference type="Proteomes" id="UP000055024">
    <property type="component" value="Unassembled WGS sequence"/>
</dbReference>
<evidence type="ECO:0000259" key="10">
    <source>
        <dbReference type="Pfam" id="PF07670"/>
    </source>
</evidence>
<feature type="transmembrane region" description="Helical" evidence="7">
    <location>
        <begin position="176"/>
        <end position="195"/>
    </location>
</feature>
<evidence type="ECO:0000259" key="9">
    <source>
        <dbReference type="Pfam" id="PF07662"/>
    </source>
</evidence>
<proteinExistence type="inferred from homology"/>
<evidence type="ECO:0000256" key="4">
    <source>
        <dbReference type="ARBA" id="ARBA00022692"/>
    </source>
</evidence>
<feature type="transmembrane region" description="Helical" evidence="7">
    <location>
        <begin position="100"/>
        <end position="119"/>
    </location>
</feature>
<evidence type="ECO:0000256" key="7">
    <source>
        <dbReference type="SAM" id="Phobius"/>
    </source>
</evidence>
<reference evidence="11 12" key="1">
    <citation type="submission" date="2015-01" db="EMBL/GenBank/DDBJ databases">
        <title>Evolution of Trichinella species and genotypes.</title>
        <authorList>
            <person name="Korhonen P.K."/>
            <person name="Edoardo P."/>
            <person name="Giuseppe L.R."/>
            <person name="Gasser R.B."/>
        </authorList>
    </citation>
    <scope>NUCLEOTIDE SEQUENCE [LARGE SCALE GENOMIC DNA]</scope>
    <source>
        <strain evidence="11">ISS1029</strain>
    </source>
</reference>
<feature type="transmembrane region" description="Helical" evidence="7">
    <location>
        <begin position="201"/>
        <end position="217"/>
    </location>
</feature>
<dbReference type="Pfam" id="PF01773">
    <property type="entry name" value="Nucleos_tra2_N"/>
    <property type="match status" value="1"/>
</dbReference>
<feature type="domain" description="Concentrative nucleoside transporter N-terminal" evidence="8">
    <location>
        <begin position="205"/>
        <end position="277"/>
    </location>
</feature>
<dbReference type="Pfam" id="PF07670">
    <property type="entry name" value="Gate"/>
    <property type="match status" value="1"/>
</dbReference>
<evidence type="ECO:0000259" key="8">
    <source>
        <dbReference type="Pfam" id="PF01773"/>
    </source>
</evidence>
<dbReference type="Pfam" id="PF07662">
    <property type="entry name" value="Nucleos_tra2_C"/>
    <property type="match status" value="1"/>
</dbReference>
<dbReference type="PANTHER" id="PTHR10590:SF4">
    <property type="entry name" value="SOLUTE CARRIER FAMILY 28 MEMBER 3"/>
    <property type="match status" value="1"/>
</dbReference>
<feature type="transmembrane region" description="Helical" evidence="7">
    <location>
        <begin position="340"/>
        <end position="361"/>
    </location>
</feature>
<dbReference type="InterPro" id="IPR002668">
    <property type="entry name" value="CNT_N_dom"/>
</dbReference>
<dbReference type="PANTHER" id="PTHR10590">
    <property type="entry name" value="SODIUM/NUCLEOSIDE COTRANSPORTER"/>
    <property type="match status" value="1"/>
</dbReference>
<feature type="transmembrane region" description="Helical" evidence="7">
    <location>
        <begin position="290"/>
        <end position="312"/>
    </location>
</feature>
<evidence type="ECO:0000256" key="5">
    <source>
        <dbReference type="ARBA" id="ARBA00022989"/>
    </source>
</evidence>
<feature type="non-terminal residue" evidence="11">
    <location>
        <position position="1"/>
    </location>
</feature>
<comment type="similarity">
    <text evidence="2">Belongs to the concentrative nucleoside transporter (CNT) (TC 2.A.41) family.</text>
</comment>
<organism evidence="11 12">
    <name type="scientific">Trichinella zimbabwensis</name>
    <dbReference type="NCBI Taxonomy" id="268475"/>
    <lineage>
        <taxon>Eukaryota</taxon>
        <taxon>Metazoa</taxon>
        <taxon>Ecdysozoa</taxon>
        <taxon>Nematoda</taxon>
        <taxon>Enoplea</taxon>
        <taxon>Dorylaimia</taxon>
        <taxon>Trichinellida</taxon>
        <taxon>Trichinellidae</taxon>
        <taxon>Trichinella</taxon>
    </lineage>
</organism>
<name>A0A0V1H8M1_9BILA</name>
<keyword evidence="5 7" id="KW-1133">Transmembrane helix</keyword>
<feature type="transmembrane region" description="Helical" evidence="7">
    <location>
        <begin position="125"/>
        <end position="142"/>
    </location>
</feature>
<evidence type="ECO:0000313" key="12">
    <source>
        <dbReference type="Proteomes" id="UP000055024"/>
    </source>
</evidence>
<feature type="transmembrane region" description="Helical" evidence="7">
    <location>
        <begin position="604"/>
        <end position="627"/>
    </location>
</feature>
<keyword evidence="4 7" id="KW-0812">Transmembrane</keyword>
<dbReference type="InterPro" id="IPR011657">
    <property type="entry name" value="CNT_C_dom"/>
</dbReference>
<evidence type="ECO:0000256" key="2">
    <source>
        <dbReference type="ARBA" id="ARBA00009033"/>
    </source>
</evidence>
<comment type="caution">
    <text evidence="11">The sequence shown here is derived from an EMBL/GenBank/DDBJ whole genome shotgun (WGS) entry which is preliminary data.</text>
</comment>
<keyword evidence="12" id="KW-1185">Reference proteome</keyword>
<accession>A0A0V1H8M1</accession>
<feature type="domain" description="Nucleoside transporter/FeoB GTPase Gate" evidence="10">
    <location>
        <begin position="293"/>
        <end position="389"/>
    </location>
</feature>